<keyword evidence="4 5" id="KW-0378">Hydrolase</keyword>
<dbReference type="PROSITE" id="PS00131">
    <property type="entry name" value="CARBOXYPEPT_SER_SER"/>
    <property type="match status" value="1"/>
</dbReference>
<evidence type="ECO:0000256" key="5">
    <source>
        <dbReference type="RuleBase" id="RU361156"/>
    </source>
</evidence>
<organism evidence="6">
    <name type="scientific">Loa loa</name>
    <name type="common">Eye worm</name>
    <name type="synonym">Filaria loa</name>
    <dbReference type="NCBI Taxonomy" id="7209"/>
    <lineage>
        <taxon>Eukaryota</taxon>
        <taxon>Metazoa</taxon>
        <taxon>Ecdysozoa</taxon>
        <taxon>Nematoda</taxon>
        <taxon>Chromadorea</taxon>
        <taxon>Rhabditida</taxon>
        <taxon>Spirurina</taxon>
        <taxon>Spiruromorpha</taxon>
        <taxon>Filarioidea</taxon>
        <taxon>Onchocercidae</taxon>
        <taxon>Loa</taxon>
    </lineage>
</organism>
<sequence>MLHAAVLIILAHAVNTEEITKLPGTEHLKINFKHYSGYFQVSDIHHLHYWFVESQNNAATDPLIFWFNGGPGCSSLDGLLNEMGPYLISDDGKTLHRNPHAWNQIASIVYIESPAGVGYSYSTNGIIKTDDDQTARENYAAFKTFFEAFPDFYNHSVYIMGESYGGIYVPTLAALIIRGLKEFPINLKGIAIGNGYVSEVLNIDTSIHFAYSHGLVDEKTWNALQNECCHGCINTCELTNVQEIFQFIWSGNLNPYDLYRDCNSNPELNKARIRVMKFGLTASRLLKSNEPGMEQKPLKSVLAYLRRTSPLSGDAPCLNDSAMIQYMNNAEVRRALHIPENLPKWDVCSDEMATKYDKIYSDMAPFIKEIIKASVQVLLYYGDTDMACNFIMGQQFSASLKLPRRKRKEPWIFDSQIAGFKTMYKGLTFLTVRGAGHMAPQWRAPQMYYVIQQFINNRPF</sequence>
<name>A0A1S0U2V8_LOALO</name>
<dbReference type="GO" id="GO:0031647">
    <property type="term" value="P:regulation of protein stability"/>
    <property type="evidence" value="ECO:0007669"/>
    <property type="project" value="UniProtKB-ARBA"/>
</dbReference>
<dbReference type="InterPro" id="IPR001563">
    <property type="entry name" value="Peptidase_S10"/>
</dbReference>
<evidence type="ECO:0000313" key="6">
    <source>
        <dbReference type="EMBL" id="EFO24387.1"/>
    </source>
</evidence>
<dbReference type="CTD" id="9941498"/>
<dbReference type="GO" id="GO:0006508">
    <property type="term" value="P:proteolysis"/>
    <property type="evidence" value="ECO:0007669"/>
    <property type="project" value="UniProtKB-KW"/>
</dbReference>
<feature type="signal peptide" evidence="5">
    <location>
        <begin position="1"/>
        <end position="16"/>
    </location>
</feature>
<dbReference type="PANTHER" id="PTHR11802">
    <property type="entry name" value="SERINE PROTEASE FAMILY S10 SERINE CARBOXYPEPTIDASE"/>
    <property type="match status" value="1"/>
</dbReference>
<dbReference type="KEGG" id="loa:LOAG_04094"/>
<keyword evidence="5" id="KW-0732">Signal</keyword>
<evidence type="ECO:0000256" key="4">
    <source>
        <dbReference type="ARBA" id="ARBA00022801"/>
    </source>
</evidence>
<dbReference type="EMBL" id="JH712131">
    <property type="protein sequence ID" value="EFO24387.1"/>
    <property type="molecule type" value="Genomic_DNA"/>
</dbReference>
<evidence type="ECO:0000256" key="1">
    <source>
        <dbReference type="ARBA" id="ARBA00009431"/>
    </source>
</evidence>
<dbReference type="OrthoDB" id="735686at2759"/>
<dbReference type="InParanoid" id="A0A1S0U2V8"/>
<dbReference type="GO" id="GO:0004185">
    <property type="term" value="F:serine-type carboxypeptidase activity"/>
    <property type="evidence" value="ECO:0007669"/>
    <property type="project" value="UniProtKB-UniRule"/>
</dbReference>
<evidence type="ECO:0000256" key="2">
    <source>
        <dbReference type="ARBA" id="ARBA00022645"/>
    </source>
</evidence>
<dbReference type="OMA" id="WYTGGQV"/>
<dbReference type="GO" id="GO:1904715">
    <property type="term" value="P:negative regulation of chaperone-mediated autophagy"/>
    <property type="evidence" value="ECO:0007669"/>
    <property type="project" value="UniProtKB-ARBA"/>
</dbReference>
<keyword evidence="3 5" id="KW-0645">Protease</keyword>
<dbReference type="SUPFAM" id="SSF53474">
    <property type="entry name" value="alpha/beta-Hydrolases"/>
    <property type="match status" value="1"/>
</dbReference>
<dbReference type="PROSITE" id="PS00560">
    <property type="entry name" value="CARBOXYPEPT_SER_HIS"/>
    <property type="match status" value="1"/>
</dbReference>
<evidence type="ECO:0000256" key="3">
    <source>
        <dbReference type="ARBA" id="ARBA00022670"/>
    </source>
</evidence>
<dbReference type="Gene3D" id="3.40.50.1820">
    <property type="entry name" value="alpha/beta hydrolase"/>
    <property type="match status" value="1"/>
</dbReference>
<comment type="similarity">
    <text evidence="1 5">Belongs to the peptidase S10 family.</text>
</comment>
<dbReference type="RefSeq" id="XP_003139679.1">
    <property type="nucleotide sequence ID" value="XM_003139631.1"/>
</dbReference>
<dbReference type="FunCoup" id="A0A1S0U2V8">
    <property type="interactions" value="1433"/>
</dbReference>
<dbReference type="FunFam" id="3.40.50.1820:FF:000335">
    <property type="entry name" value="Carboxypeptidase"/>
    <property type="match status" value="1"/>
</dbReference>
<dbReference type="Pfam" id="PF00450">
    <property type="entry name" value="Peptidase_S10"/>
    <property type="match status" value="1"/>
</dbReference>
<feature type="chain" id="PRO_5010001341" description="Carboxypeptidase" evidence="5">
    <location>
        <begin position="17"/>
        <end position="460"/>
    </location>
</feature>
<reference evidence="6" key="1">
    <citation type="submission" date="2012-04" db="EMBL/GenBank/DDBJ databases">
        <title>The Genome Sequence of Loa loa.</title>
        <authorList>
            <consortium name="The Broad Institute Genome Sequencing Platform"/>
            <consortium name="Broad Institute Genome Sequencing Center for Infectious Disease"/>
            <person name="Nutman T.B."/>
            <person name="Fink D.L."/>
            <person name="Russ C."/>
            <person name="Young S."/>
            <person name="Zeng Q."/>
            <person name="Gargeya S."/>
            <person name="Alvarado L."/>
            <person name="Berlin A."/>
            <person name="Chapman S.B."/>
            <person name="Chen Z."/>
            <person name="Freedman E."/>
            <person name="Gellesch M."/>
            <person name="Goldberg J."/>
            <person name="Griggs A."/>
            <person name="Gujja S."/>
            <person name="Heilman E.R."/>
            <person name="Heiman D."/>
            <person name="Howarth C."/>
            <person name="Mehta T."/>
            <person name="Neiman D."/>
            <person name="Pearson M."/>
            <person name="Roberts A."/>
            <person name="Saif S."/>
            <person name="Shea T."/>
            <person name="Shenoy N."/>
            <person name="Sisk P."/>
            <person name="Stolte C."/>
            <person name="Sykes S."/>
            <person name="White J."/>
            <person name="Yandava C."/>
            <person name="Haas B."/>
            <person name="Henn M.R."/>
            <person name="Nusbaum C."/>
            <person name="Birren B."/>
        </authorList>
    </citation>
    <scope>NUCLEOTIDE SEQUENCE [LARGE SCALE GENOMIC DNA]</scope>
</reference>
<keyword evidence="2 5" id="KW-0121">Carboxypeptidase</keyword>
<gene>
    <name evidence="6" type="ORF">LOAG_04094</name>
</gene>
<dbReference type="GeneID" id="9941498"/>
<dbReference type="PRINTS" id="PR00724">
    <property type="entry name" value="CRBOXYPTASEC"/>
</dbReference>
<protein>
    <recommendedName>
        <fullName evidence="5">Carboxypeptidase</fullName>
        <ecNumber evidence="5">3.4.16.-</ecNumber>
    </recommendedName>
</protein>
<dbReference type="InterPro" id="IPR018202">
    <property type="entry name" value="Ser_caboxypep_ser_AS"/>
</dbReference>
<dbReference type="AlphaFoldDB" id="A0A1S0U2V8"/>
<dbReference type="InterPro" id="IPR029058">
    <property type="entry name" value="AB_hydrolase_fold"/>
</dbReference>
<proteinExistence type="inferred from homology"/>
<dbReference type="PANTHER" id="PTHR11802:SF418">
    <property type="entry name" value="SERINE CARBOXYPEPTIDASE CTSA-1.1"/>
    <property type="match status" value="1"/>
</dbReference>
<dbReference type="InterPro" id="IPR033124">
    <property type="entry name" value="Ser_caboxypep_his_AS"/>
</dbReference>
<dbReference type="EC" id="3.4.16.-" evidence="5"/>
<accession>A0A1S0U2V8</accession>